<dbReference type="EMBL" id="CAMAPE010000005">
    <property type="protein sequence ID" value="CAH9069603.1"/>
    <property type="molecule type" value="Genomic_DNA"/>
</dbReference>
<dbReference type="PANTHER" id="PTHR31672:SF13">
    <property type="entry name" value="F-BOX PROTEIN CPR30-LIKE"/>
    <property type="match status" value="1"/>
</dbReference>
<dbReference type="InterPro" id="IPR036047">
    <property type="entry name" value="F-box-like_dom_sf"/>
</dbReference>
<dbReference type="Pfam" id="PF08268">
    <property type="entry name" value="FBA_3"/>
    <property type="match status" value="1"/>
</dbReference>
<comment type="caution">
    <text evidence="2">The sequence shown here is derived from an EMBL/GenBank/DDBJ whole genome shotgun (WGS) entry which is preliminary data.</text>
</comment>
<dbReference type="SUPFAM" id="SSF81383">
    <property type="entry name" value="F-box domain"/>
    <property type="match status" value="1"/>
</dbReference>
<dbReference type="SMART" id="SM00256">
    <property type="entry name" value="FBOX"/>
    <property type="match status" value="1"/>
</dbReference>
<protein>
    <recommendedName>
        <fullName evidence="1">F-box domain-containing protein</fullName>
    </recommendedName>
</protein>
<dbReference type="NCBIfam" id="TIGR01640">
    <property type="entry name" value="F_box_assoc_1"/>
    <property type="match status" value="1"/>
</dbReference>
<dbReference type="Pfam" id="PF00646">
    <property type="entry name" value="F-box"/>
    <property type="match status" value="1"/>
</dbReference>
<evidence type="ECO:0000259" key="1">
    <source>
        <dbReference type="PROSITE" id="PS50181"/>
    </source>
</evidence>
<reference evidence="2" key="1">
    <citation type="submission" date="2022-07" db="EMBL/GenBank/DDBJ databases">
        <authorList>
            <person name="Macas J."/>
            <person name="Novak P."/>
            <person name="Neumann P."/>
        </authorList>
    </citation>
    <scope>NUCLEOTIDE SEQUENCE</scope>
</reference>
<feature type="domain" description="F-box" evidence="1">
    <location>
        <begin position="7"/>
        <end position="53"/>
    </location>
</feature>
<dbReference type="InterPro" id="IPR050796">
    <property type="entry name" value="SCF_F-box_component"/>
</dbReference>
<name>A0A9P1E0I2_CUSEU</name>
<dbReference type="Gene3D" id="1.20.1280.50">
    <property type="match status" value="1"/>
</dbReference>
<evidence type="ECO:0000313" key="2">
    <source>
        <dbReference type="EMBL" id="CAH9069603.1"/>
    </source>
</evidence>
<dbReference type="PANTHER" id="PTHR31672">
    <property type="entry name" value="BNACNNG10540D PROTEIN"/>
    <property type="match status" value="1"/>
</dbReference>
<dbReference type="InterPro" id="IPR013187">
    <property type="entry name" value="F-box-assoc_dom_typ3"/>
</dbReference>
<dbReference type="InterPro" id="IPR017451">
    <property type="entry name" value="F-box-assoc_interact_dom"/>
</dbReference>
<dbReference type="CDD" id="cd22157">
    <property type="entry name" value="F-box_AtFBW1-like"/>
    <property type="match status" value="1"/>
</dbReference>
<keyword evidence="3" id="KW-1185">Reference proteome</keyword>
<organism evidence="2 3">
    <name type="scientific">Cuscuta europaea</name>
    <name type="common">European dodder</name>
    <dbReference type="NCBI Taxonomy" id="41803"/>
    <lineage>
        <taxon>Eukaryota</taxon>
        <taxon>Viridiplantae</taxon>
        <taxon>Streptophyta</taxon>
        <taxon>Embryophyta</taxon>
        <taxon>Tracheophyta</taxon>
        <taxon>Spermatophyta</taxon>
        <taxon>Magnoliopsida</taxon>
        <taxon>eudicotyledons</taxon>
        <taxon>Gunneridae</taxon>
        <taxon>Pentapetalae</taxon>
        <taxon>asterids</taxon>
        <taxon>lamiids</taxon>
        <taxon>Solanales</taxon>
        <taxon>Convolvulaceae</taxon>
        <taxon>Cuscuteae</taxon>
        <taxon>Cuscuta</taxon>
        <taxon>Cuscuta subgen. Cuscuta</taxon>
    </lineage>
</organism>
<dbReference type="InterPro" id="IPR001810">
    <property type="entry name" value="F-box_dom"/>
</dbReference>
<dbReference type="Proteomes" id="UP001152484">
    <property type="component" value="Unassembled WGS sequence"/>
</dbReference>
<evidence type="ECO:0000313" key="3">
    <source>
        <dbReference type="Proteomes" id="UP001152484"/>
    </source>
</evidence>
<gene>
    <name evidence="2" type="ORF">CEURO_LOCUS3292</name>
</gene>
<sequence length="386" mass="43751">MKREKTESGIPYLPEEIITNILKRLPVKSLIRFRSVCDLWKNIISAPSFITDHLNYSNHQIPSLISTYDGALIKYSLDLNKGLREVQVGPPIDSIRPHRILGSCNGLVCLQTGGRLDPLSMWNPALREVMRVPRSRTLRVHYLGFGFNPFVNDYKIIVMTYASWRDMVNNVVSGVEVYSLATNSWKDIEFSCLDGIRGFSQSLNVNGSIFWLARKTGLDQSLVIVSFDLALEDFILIPTPALSGEGEAKLTVYENRPALFYSSFSTNSSNSALDLWVIEEGIGTFWSKKCTFGPYPFSIHPWTIWFSIHPWTICRNHIVCSGVSYFSTVQLEEGDDYSDVKVDTFLINLASNEYKVLYESTYGYSGHSFEYVESLLSLRNIQLGNP</sequence>
<dbReference type="OrthoDB" id="830198at2759"/>
<dbReference type="AlphaFoldDB" id="A0A9P1E0I2"/>
<dbReference type="PROSITE" id="PS50181">
    <property type="entry name" value="FBOX"/>
    <property type="match status" value="1"/>
</dbReference>
<accession>A0A9P1E0I2</accession>
<proteinExistence type="predicted"/>